<evidence type="ECO:0000256" key="2">
    <source>
        <dbReference type="ARBA" id="ARBA00022737"/>
    </source>
</evidence>
<feature type="domain" description="Disease resistance R13L4/SHOC-2-like LRR" evidence="3">
    <location>
        <begin position="469"/>
        <end position="576"/>
    </location>
</feature>
<dbReference type="Pfam" id="PF00560">
    <property type="entry name" value="LRR_1"/>
    <property type="match status" value="1"/>
</dbReference>
<keyword evidence="5" id="KW-1185">Reference proteome</keyword>
<proteinExistence type="predicted"/>
<dbReference type="InterPro" id="IPR001611">
    <property type="entry name" value="Leu-rich_rpt"/>
</dbReference>
<evidence type="ECO:0000256" key="1">
    <source>
        <dbReference type="ARBA" id="ARBA00022614"/>
    </source>
</evidence>
<dbReference type="InterPro" id="IPR003591">
    <property type="entry name" value="Leu-rich_rpt_typical-subtyp"/>
</dbReference>
<dbReference type="PROSITE" id="PS51450">
    <property type="entry name" value="LRR"/>
    <property type="match status" value="7"/>
</dbReference>
<dbReference type="Pfam" id="PF13855">
    <property type="entry name" value="LRR_8"/>
    <property type="match status" value="1"/>
</dbReference>
<dbReference type="Proteomes" id="UP001353858">
    <property type="component" value="Unassembled WGS sequence"/>
</dbReference>
<protein>
    <recommendedName>
        <fullName evidence="3">Disease resistance R13L4/SHOC-2-like LRR domain-containing protein</fullName>
    </recommendedName>
</protein>
<dbReference type="GO" id="GO:0005737">
    <property type="term" value="C:cytoplasm"/>
    <property type="evidence" value="ECO:0007669"/>
    <property type="project" value="TreeGrafter"/>
</dbReference>
<dbReference type="FunFam" id="3.80.10.10:FF:000193">
    <property type="entry name" value="Leucine-rich repeat-containing protein 40"/>
    <property type="match status" value="1"/>
</dbReference>
<accession>A0AAN7P719</accession>
<dbReference type="InterPro" id="IPR050216">
    <property type="entry name" value="LRR_domain-containing"/>
</dbReference>
<dbReference type="FunFam" id="3.80.10.10:FF:000116">
    <property type="entry name" value="Leucine-rich repeat-containing protein 40"/>
    <property type="match status" value="1"/>
</dbReference>
<evidence type="ECO:0000313" key="5">
    <source>
        <dbReference type="Proteomes" id="UP001353858"/>
    </source>
</evidence>
<dbReference type="SMART" id="SM00369">
    <property type="entry name" value="LRR_TYP"/>
    <property type="match status" value="13"/>
</dbReference>
<gene>
    <name evidence="4" type="ORF">RN001_012248</name>
</gene>
<dbReference type="EMBL" id="JARPUR010000005">
    <property type="protein sequence ID" value="KAK4875826.1"/>
    <property type="molecule type" value="Genomic_DNA"/>
</dbReference>
<sequence length="716" mass="81653">MAKQSQVKAKRKLLNPIFHLQTKNEDDKLLTKGLIKVVRRTGQLNLSGRGLATVPTRMFSMYDIEVEHEYDLSKTPDDPWWSFAPLVYLDLSSNTLQLIPSAIKMFEDLTVLNLQDNCLTELPVEIGNLTKLTKLNVCRNNIVELPNGLYKLTELKHLLIAHNKLEKLTDDLGDLVMLELLDLSYNNLTELPLGLGFLARLNELNVSYNKLIELPPEITGLRTLNKVDITNNNLKSLPDLRNMRKLQLLHAQHNDIEELPDFTGSENIQQLHLGNNFIKEITKDFCENMMHLKILDLKDNKIDILPDEIAMCQNLIRLDLTNNELESLPNTLSLLPHLQNLQVEGNKLKQIRSDIIKGGTSRIVKHLREKFDEESNSSEYHIKEIPLSFNVSIFPDKYVMRHSRALSLGMQNLSSIPDSVFEDAQKAEVNVVDLCKNKFSHVPEGLKLISNQITELNLSLNQLKVIPDFISECRKLQFLDVGKNLISDLPDTLSNLKWMREIVIANNKFQKIPECVYKMDGLEILQASDNQISDVNIDGLKNLKRLAVLTLSNNNISYVPPELGNLTQLRSLELTGNSFRQPRYAILEQAIPEYTNSRTLFGVDFIAHAQINLNFSKMRWSFTDDPNCNFDFHEELVTADATQMLMVNSVDVDLSLRKDEATQANDSERVVLEALIQEHCVVFQQKKEPTSFTEHRIPLSNNTTISVPPYHLAPSK</sequence>
<keyword evidence="2" id="KW-0677">Repeat</keyword>
<dbReference type="SMART" id="SM00364">
    <property type="entry name" value="LRR_BAC"/>
    <property type="match status" value="10"/>
</dbReference>
<comment type="caution">
    <text evidence="4">The sequence shown here is derived from an EMBL/GenBank/DDBJ whole genome shotgun (WGS) entry which is preliminary data.</text>
</comment>
<name>A0AAN7P719_9COLE</name>
<reference evidence="5" key="1">
    <citation type="submission" date="2023-01" db="EMBL/GenBank/DDBJ databases">
        <title>Key to firefly adult light organ development and bioluminescence: homeobox transcription factors regulate luciferase expression and transportation to peroxisome.</title>
        <authorList>
            <person name="Fu X."/>
        </authorList>
    </citation>
    <scope>NUCLEOTIDE SEQUENCE [LARGE SCALE GENOMIC DNA]</scope>
</reference>
<dbReference type="Pfam" id="PF23598">
    <property type="entry name" value="LRR_14"/>
    <property type="match status" value="1"/>
</dbReference>
<dbReference type="SUPFAM" id="SSF52058">
    <property type="entry name" value="L domain-like"/>
    <property type="match status" value="2"/>
</dbReference>
<keyword evidence="1" id="KW-0433">Leucine-rich repeat</keyword>
<dbReference type="Gene3D" id="3.80.10.10">
    <property type="entry name" value="Ribonuclease Inhibitor"/>
    <property type="match status" value="3"/>
</dbReference>
<dbReference type="InterPro" id="IPR032675">
    <property type="entry name" value="LRR_dom_sf"/>
</dbReference>
<dbReference type="AlphaFoldDB" id="A0AAN7P719"/>
<organism evidence="4 5">
    <name type="scientific">Aquatica leii</name>
    <dbReference type="NCBI Taxonomy" id="1421715"/>
    <lineage>
        <taxon>Eukaryota</taxon>
        <taxon>Metazoa</taxon>
        <taxon>Ecdysozoa</taxon>
        <taxon>Arthropoda</taxon>
        <taxon>Hexapoda</taxon>
        <taxon>Insecta</taxon>
        <taxon>Pterygota</taxon>
        <taxon>Neoptera</taxon>
        <taxon>Endopterygota</taxon>
        <taxon>Coleoptera</taxon>
        <taxon>Polyphaga</taxon>
        <taxon>Elateriformia</taxon>
        <taxon>Elateroidea</taxon>
        <taxon>Lampyridae</taxon>
        <taxon>Luciolinae</taxon>
        <taxon>Aquatica</taxon>
    </lineage>
</organism>
<dbReference type="InterPro" id="IPR055414">
    <property type="entry name" value="LRR_R13L4/SHOC2-like"/>
</dbReference>
<evidence type="ECO:0000259" key="3">
    <source>
        <dbReference type="Pfam" id="PF23598"/>
    </source>
</evidence>
<dbReference type="PANTHER" id="PTHR48051">
    <property type="match status" value="1"/>
</dbReference>
<dbReference type="PANTHER" id="PTHR48051:SF1">
    <property type="entry name" value="RAS SUPPRESSOR PROTEIN 1"/>
    <property type="match status" value="1"/>
</dbReference>
<evidence type="ECO:0000313" key="4">
    <source>
        <dbReference type="EMBL" id="KAK4875826.1"/>
    </source>
</evidence>